<feature type="compositionally biased region" description="Acidic residues" evidence="1">
    <location>
        <begin position="112"/>
        <end position="123"/>
    </location>
</feature>
<feature type="compositionally biased region" description="Polar residues" evidence="1">
    <location>
        <begin position="135"/>
        <end position="144"/>
    </location>
</feature>
<accession>C5L607</accession>
<protein>
    <submittedName>
        <fullName evidence="2">Uncharacterized protein</fullName>
    </submittedName>
</protein>
<dbReference type="EMBL" id="GG679666">
    <property type="protein sequence ID" value="EER07836.1"/>
    <property type="molecule type" value="Genomic_DNA"/>
</dbReference>
<feature type="non-terminal residue" evidence="2">
    <location>
        <position position="166"/>
    </location>
</feature>
<reference evidence="2 3" key="1">
    <citation type="submission" date="2008-07" db="EMBL/GenBank/DDBJ databases">
        <authorList>
            <person name="El-Sayed N."/>
            <person name="Caler E."/>
            <person name="Inman J."/>
            <person name="Amedeo P."/>
            <person name="Hass B."/>
            <person name="Wortman J."/>
        </authorList>
    </citation>
    <scope>NUCLEOTIDE SEQUENCE [LARGE SCALE GENOMIC DNA]</scope>
    <source>
        <strain evidence="3">ATCC 50983 / TXsc</strain>
    </source>
</reference>
<keyword evidence="3" id="KW-1185">Reference proteome</keyword>
<feature type="region of interest" description="Disordered" evidence="1">
    <location>
        <begin position="23"/>
        <end position="144"/>
    </location>
</feature>
<feature type="compositionally biased region" description="Acidic residues" evidence="1">
    <location>
        <begin position="83"/>
        <end position="98"/>
    </location>
</feature>
<evidence type="ECO:0000256" key="1">
    <source>
        <dbReference type="SAM" id="MobiDB-lite"/>
    </source>
</evidence>
<evidence type="ECO:0000313" key="2">
    <source>
        <dbReference type="EMBL" id="EER07836.1"/>
    </source>
</evidence>
<name>C5L607_PERM5</name>
<evidence type="ECO:0000313" key="3">
    <source>
        <dbReference type="Proteomes" id="UP000007800"/>
    </source>
</evidence>
<organism evidence="3">
    <name type="scientific">Perkinsus marinus (strain ATCC 50983 / TXsc)</name>
    <dbReference type="NCBI Taxonomy" id="423536"/>
    <lineage>
        <taxon>Eukaryota</taxon>
        <taxon>Sar</taxon>
        <taxon>Alveolata</taxon>
        <taxon>Perkinsozoa</taxon>
        <taxon>Perkinsea</taxon>
        <taxon>Perkinsida</taxon>
        <taxon>Perkinsidae</taxon>
        <taxon>Perkinsus</taxon>
    </lineage>
</organism>
<dbReference type="GeneID" id="9043044"/>
<dbReference type="Proteomes" id="UP000007800">
    <property type="component" value="Unassembled WGS sequence"/>
</dbReference>
<proteinExistence type="predicted"/>
<sequence length="166" mass="18575">MMAAAAPMGAPGVFAAMQMRKDTDGKMRAATAEGTPVPMSQEEYNTQVAMLRDIEARHAKETESQRQQWVRQQEEARNRAEELKEEESSSDEEPEEDATDKRKGYPAHMKLDDDDASDDDDGYDGERPCWMDARPSNQVDTMTDSCEGLMGMLHWDADRPGDKGGI</sequence>
<dbReference type="InParanoid" id="C5L607"/>
<dbReference type="RefSeq" id="XP_002776020.1">
    <property type="nucleotide sequence ID" value="XM_002775974.1"/>
</dbReference>
<feature type="compositionally biased region" description="Basic and acidic residues" evidence="1">
    <location>
        <begin position="72"/>
        <end position="82"/>
    </location>
</feature>
<dbReference type="AlphaFoldDB" id="C5L607"/>
<feature type="compositionally biased region" description="Basic and acidic residues" evidence="1">
    <location>
        <begin position="52"/>
        <end position="64"/>
    </location>
</feature>
<gene>
    <name evidence="2" type="ORF">Pmar_PMAR027518</name>
</gene>